<dbReference type="AlphaFoldDB" id="A0A9W4RQD9"/>
<keyword evidence="1" id="KW-0472">Membrane</keyword>
<name>A0A9W4RQD9_9PEZI</name>
<evidence type="ECO:0000256" key="1">
    <source>
        <dbReference type="SAM" id="Phobius"/>
    </source>
</evidence>
<protein>
    <submittedName>
        <fullName evidence="2">Uncharacterized protein</fullName>
    </submittedName>
</protein>
<proteinExistence type="predicted"/>
<keyword evidence="1" id="KW-1133">Transmembrane helix</keyword>
<feature type="transmembrane region" description="Helical" evidence="1">
    <location>
        <begin position="37"/>
        <end position="57"/>
    </location>
</feature>
<sequence length="79" mass="9076">MVTQHGDGDTAQQQGLVVVEDGRGVRSFFARSADVGLRWFLTTSATLPIALFFRSFIRRQTNMAIFSRSHSQYRFNEKY</sequence>
<keyword evidence="3" id="KW-1185">Reference proteome</keyword>
<reference evidence="2" key="1">
    <citation type="submission" date="2022-08" db="EMBL/GenBank/DDBJ databases">
        <authorList>
            <person name="Giroux E."/>
            <person name="Giroux E."/>
        </authorList>
    </citation>
    <scope>NUCLEOTIDE SEQUENCE</scope>
    <source>
        <strain evidence="2">H1091258</strain>
    </source>
</reference>
<evidence type="ECO:0000313" key="2">
    <source>
        <dbReference type="EMBL" id="CAI0645527.1"/>
    </source>
</evidence>
<dbReference type="Proteomes" id="UP001152533">
    <property type="component" value="Unassembled WGS sequence"/>
</dbReference>
<evidence type="ECO:0000313" key="3">
    <source>
        <dbReference type="Proteomes" id="UP001152533"/>
    </source>
</evidence>
<dbReference type="EMBL" id="CAMGZC010000250">
    <property type="protein sequence ID" value="CAI0645527.1"/>
    <property type="molecule type" value="Genomic_DNA"/>
</dbReference>
<comment type="caution">
    <text evidence="2">The sequence shown here is derived from an EMBL/GenBank/DDBJ whole genome shotgun (WGS) entry which is preliminary data.</text>
</comment>
<accession>A0A9W4RQD9</accession>
<organism evidence="2 3">
    <name type="scientific">Colletotrichum noveboracense</name>
    <dbReference type="NCBI Taxonomy" id="2664923"/>
    <lineage>
        <taxon>Eukaryota</taxon>
        <taxon>Fungi</taxon>
        <taxon>Dikarya</taxon>
        <taxon>Ascomycota</taxon>
        <taxon>Pezizomycotina</taxon>
        <taxon>Sordariomycetes</taxon>
        <taxon>Hypocreomycetidae</taxon>
        <taxon>Glomerellales</taxon>
        <taxon>Glomerellaceae</taxon>
        <taxon>Colletotrichum</taxon>
        <taxon>Colletotrichum gloeosporioides species complex</taxon>
    </lineage>
</organism>
<keyword evidence="1" id="KW-0812">Transmembrane</keyword>
<gene>
    <name evidence="2" type="ORF">CGXH109_LOCUS46146</name>
</gene>